<accession>A0A812ZA64</accession>
<evidence type="ECO:0000256" key="1">
    <source>
        <dbReference type="ARBA" id="ARBA00023186"/>
    </source>
</evidence>
<dbReference type="Gene3D" id="1.10.287.110">
    <property type="entry name" value="DnaJ domain"/>
    <property type="match status" value="1"/>
</dbReference>
<dbReference type="Proteomes" id="UP000601435">
    <property type="component" value="Unassembled WGS sequence"/>
</dbReference>
<keyword evidence="2" id="KW-0175">Coiled coil</keyword>
<dbReference type="AlphaFoldDB" id="A0A812ZA64"/>
<dbReference type="PANTHER" id="PTHR43096">
    <property type="entry name" value="DNAJ HOMOLOG 1, MITOCHONDRIAL-RELATED"/>
    <property type="match status" value="1"/>
</dbReference>
<organism evidence="5 6">
    <name type="scientific">Symbiodinium necroappetens</name>
    <dbReference type="NCBI Taxonomy" id="1628268"/>
    <lineage>
        <taxon>Eukaryota</taxon>
        <taxon>Sar</taxon>
        <taxon>Alveolata</taxon>
        <taxon>Dinophyceae</taxon>
        <taxon>Suessiales</taxon>
        <taxon>Symbiodiniaceae</taxon>
        <taxon>Symbiodinium</taxon>
    </lineage>
</organism>
<dbReference type="CDD" id="cd06257">
    <property type="entry name" value="DnaJ"/>
    <property type="match status" value="1"/>
</dbReference>
<reference evidence="5" key="1">
    <citation type="submission" date="2021-02" db="EMBL/GenBank/DDBJ databases">
        <authorList>
            <person name="Dougan E. K."/>
            <person name="Rhodes N."/>
            <person name="Thang M."/>
            <person name="Chan C."/>
        </authorList>
    </citation>
    <scope>NUCLEOTIDE SEQUENCE</scope>
</reference>
<evidence type="ECO:0000256" key="2">
    <source>
        <dbReference type="SAM" id="Coils"/>
    </source>
</evidence>
<gene>
    <name evidence="5" type="primary">dnaJ</name>
    <name evidence="5" type="ORF">SNEC2469_LOCUS24369</name>
</gene>
<dbReference type="GO" id="GO:0005737">
    <property type="term" value="C:cytoplasm"/>
    <property type="evidence" value="ECO:0007669"/>
    <property type="project" value="TreeGrafter"/>
</dbReference>
<sequence>MVATLLASFVAVRCWPSSPFVIGQRTSARDTLVSRRAGNPFDVLGLPRSASYDEIRSAFRSLARTYHPDVPGTGDEDRFRSIREALEQLGTAEGRARWSSTKKSTSRSADSYAYSSYSSSTSSSSYGYSTRHRQGQRSSWEEEVRSRKTRQEEQRWRQQQKQERDAQKQAKAAAAQDVFFERELRKAVASAKHRQAKRRKEWQQGVKEVLETVRKQQKEDIHLGWSTLDAFKQRRRQQLEDEAGVWKGRLEEEQEKTASQREKDGKIWVQKFAHVEEEASHRREELGRRYSKRLRDFREDLQQRAENTQVVAEKIQEEIENIVSKQDEKNMN</sequence>
<evidence type="ECO:0000256" key="3">
    <source>
        <dbReference type="SAM" id="MobiDB-lite"/>
    </source>
</evidence>
<dbReference type="GO" id="GO:0042026">
    <property type="term" value="P:protein refolding"/>
    <property type="evidence" value="ECO:0007669"/>
    <property type="project" value="TreeGrafter"/>
</dbReference>
<protein>
    <submittedName>
        <fullName evidence="5">DnaJ protein</fullName>
    </submittedName>
</protein>
<dbReference type="PROSITE" id="PS50076">
    <property type="entry name" value="DNAJ_2"/>
    <property type="match status" value="1"/>
</dbReference>
<evidence type="ECO:0000313" key="5">
    <source>
        <dbReference type="EMBL" id="CAE7819571.1"/>
    </source>
</evidence>
<dbReference type="GO" id="GO:0051082">
    <property type="term" value="F:unfolded protein binding"/>
    <property type="evidence" value="ECO:0007669"/>
    <property type="project" value="TreeGrafter"/>
</dbReference>
<feature type="region of interest" description="Disordered" evidence="3">
    <location>
        <begin position="93"/>
        <end position="174"/>
    </location>
</feature>
<dbReference type="PANTHER" id="PTHR43096:SF52">
    <property type="entry name" value="DNAJ HOMOLOG 1, MITOCHONDRIAL-RELATED"/>
    <property type="match status" value="1"/>
</dbReference>
<feature type="coiled-coil region" evidence="2">
    <location>
        <begin position="298"/>
        <end position="332"/>
    </location>
</feature>
<feature type="non-terminal residue" evidence="5">
    <location>
        <position position="1"/>
    </location>
</feature>
<dbReference type="InterPro" id="IPR001623">
    <property type="entry name" value="DnaJ_domain"/>
</dbReference>
<dbReference type="EMBL" id="CAJNJA010046763">
    <property type="protein sequence ID" value="CAE7819571.1"/>
    <property type="molecule type" value="Genomic_DNA"/>
</dbReference>
<name>A0A812ZA64_9DINO</name>
<evidence type="ECO:0000259" key="4">
    <source>
        <dbReference type="PROSITE" id="PS50076"/>
    </source>
</evidence>
<dbReference type="SMART" id="SM00271">
    <property type="entry name" value="DnaJ"/>
    <property type="match status" value="1"/>
</dbReference>
<dbReference type="Pfam" id="PF00226">
    <property type="entry name" value="DnaJ"/>
    <property type="match status" value="1"/>
</dbReference>
<evidence type="ECO:0000313" key="6">
    <source>
        <dbReference type="Proteomes" id="UP000601435"/>
    </source>
</evidence>
<feature type="compositionally biased region" description="Basic and acidic residues" evidence="3">
    <location>
        <begin position="139"/>
        <end position="168"/>
    </location>
</feature>
<keyword evidence="6" id="KW-1185">Reference proteome</keyword>
<feature type="domain" description="J" evidence="4">
    <location>
        <begin position="39"/>
        <end position="102"/>
    </location>
</feature>
<proteinExistence type="predicted"/>
<dbReference type="SUPFAM" id="SSF46565">
    <property type="entry name" value="Chaperone J-domain"/>
    <property type="match status" value="1"/>
</dbReference>
<feature type="compositionally biased region" description="Low complexity" evidence="3">
    <location>
        <begin position="97"/>
        <end position="129"/>
    </location>
</feature>
<dbReference type="InterPro" id="IPR036869">
    <property type="entry name" value="J_dom_sf"/>
</dbReference>
<keyword evidence="1" id="KW-0143">Chaperone</keyword>
<comment type="caution">
    <text evidence="5">The sequence shown here is derived from an EMBL/GenBank/DDBJ whole genome shotgun (WGS) entry which is preliminary data.</text>
</comment>
<dbReference type="PRINTS" id="PR00625">
    <property type="entry name" value="JDOMAIN"/>
</dbReference>
<dbReference type="OrthoDB" id="419694at2759"/>